<comment type="similarity">
    <text evidence="2">Belongs to the MSOX/MTOX family.</text>
</comment>
<dbReference type="Gene3D" id="3.50.50.60">
    <property type="entry name" value="FAD/NAD(P)-binding domain"/>
    <property type="match status" value="1"/>
</dbReference>
<dbReference type="GO" id="GO:0033514">
    <property type="term" value="P:L-lysine catabolic process to acetyl-CoA via L-pipecolate"/>
    <property type="evidence" value="ECO:0007669"/>
    <property type="project" value="TreeGrafter"/>
</dbReference>
<evidence type="ECO:0000256" key="3">
    <source>
        <dbReference type="ARBA" id="ARBA00022630"/>
    </source>
</evidence>
<evidence type="ECO:0000313" key="7">
    <source>
        <dbReference type="EMBL" id="CAB3264895.1"/>
    </source>
</evidence>
<dbReference type="InterPro" id="IPR036188">
    <property type="entry name" value="FAD/NAD-bd_sf"/>
</dbReference>
<protein>
    <submittedName>
        <fullName evidence="7">Peroxisomal sarcosine oxidase-like</fullName>
    </submittedName>
</protein>
<evidence type="ECO:0000256" key="4">
    <source>
        <dbReference type="ARBA" id="ARBA00022827"/>
    </source>
</evidence>
<evidence type="ECO:0000256" key="1">
    <source>
        <dbReference type="ARBA" id="ARBA00001974"/>
    </source>
</evidence>
<dbReference type="PANTHER" id="PTHR10961">
    <property type="entry name" value="PEROXISOMAL SARCOSINE OXIDASE"/>
    <property type="match status" value="1"/>
</dbReference>
<gene>
    <name evidence="7" type="primary">Pipox-002</name>
</gene>
<organism evidence="7">
    <name type="scientific">Phallusia mammillata</name>
    <dbReference type="NCBI Taxonomy" id="59560"/>
    <lineage>
        <taxon>Eukaryota</taxon>
        <taxon>Metazoa</taxon>
        <taxon>Chordata</taxon>
        <taxon>Tunicata</taxon>
        <taxon>Ascidiacea</taxon>
        <taxon>Phlebobranchia</taxon>
        <taxon>Ascidiidae</taxon>
        <taxon>Phallusia</taxon>
    </lineage>
</organism>
<dbReference type="PANTHER" id="PTHR10961:SF46">
    <property type="entry name" value="PEROXISOMAL SARCOSINE OXIDASE"/>
    <property type="match status" value="1"/>
</dbReference>
<dbReference type="SUPFAM" id="SSF54373">
    <property type="entry name" value="FAD-linked reductases, C-terminal domain"/>
    <property type="match status" value="1"/>
</dbReference>
<feature type="domain" description="FAD dependent oxidoreductase" evidence="6">
    <location>
        <begin position="3"/>
        <end position="359"/>
    </location>
</feature>
<dbReference type="Pfam" id="PF01266">
    <property type="entry name" value="DAO"/>
    <property type="match status" value="1"/>
</dbReference>
<accession>A0A6F9DPS4</accession>
<dbReference type="GO" id="GO:0050031">
    <property type="term" value="F:L-pipecolate oxidase activity"/>
    <property type="evidence" value="ECO:0007669"/>
    <property type="project" value="TreeGrafter"/>
</dbReference>
<keyword evidence="3" id="KW-0285">Flavoprotein</keyword>
<dbReference type="AlphaFoldDB" id="A0A6F9DPS4"/>
<sequence>MYDVIVCGAGIEGSWIARQVAAEGKRILLLEQFSLPHGHGSSAGKSRIIRCSYDKLNYARMMPEAFKMWTELEKEQAANLLVRCPLVTISNKERLKQLSTNLSFLSISHEHITAAEVSDRFPGLKSPNRNGVVELSAGVMKADKCLNAVQASFASLGGVLHDCEKVLHVQPISESHIKVMTNAATYDCKCVILACGPWINKVLEPLDLNIPIKVTQINSMYWKAKNPQVYKPENGFPVIICDSDLGFHFYSTPVLEYPEHMKVSCHFKMEVDPDNRGSFLTKAKFSEERIKKIREDLIKHHFPDLIPELSIVEHCIQTETPDNDFVIDHHPKHENIIIAGGFSGHGYKLAPVVGKIVCSLALGRKPEYPVNKFALSRFNNASRL</sequence>
<evidence type="ECO:0000256" key="2">
    <source>
        <dbReference type="ARBA" id="ARBA00010989"/>
    </source>
</evidence>
<dbReference type="EMBL" id="LR789033">
    <property type="protein sequence ID" value="CAB3264895.1"/>
    <property type="molecule type" value="mRNA"/>
</dbReference>
<proteinExistence type="evidence at transcript level"/>
<dbReference type="GO" id="GO:0005777">
    <property type="term" value="C:peroxisome"/>
    <property type="evidence" value="ECO:0007669"/>
    <property type="project" value="TreeGrafter"/>
</dbReference>
<reference evidence="7" key="1">
    <citation type="submission" date="2020-04" db="EMBL/GenBank/DDBJ databases">
        <authorList>
            <person name="Neveu A P."/>
        </authorList>
    </citation>
    <scope>NUCLEOTIDE SEQUENCE</scope>
    <source>
        <tissue evidence="7">Whole embryo</tissue>
    </source>
</reference>
<evidence type="ECO:0000256" key="5">
    <source>
        <dbReference type="ARBA" id="ARBA00023002"/>
    </source>
</evidence>
<comment type="cofactor">
    <cofactor evidence="1">
        <name>FAD</name>
        <dbReference type="ChEBI" id="CHEBI:57692"/>
    </cofactor>
</comment>
<dbReference type="GO" id="GO:0050660">
    <property type="term" value="F:flavin adenine dinucleotide binding"/>
    <property type="evidence" value="ECO:0007669"/>
    <property type="project" value="InterPro"/>
</dbReference>
<dbReference type="SUPFAM" id="SSF51905">
    <property type="entry name" value="FAD/NAD(P)-binding domain"/>
    <property type="match status" value="1"/>
</dbReference>
<dbReference type="InterPro" id="IPR045170">
    <property type="entry name" value="MTOX"/>
</dbReference>
<dbReference type="InterPro" id="IPR006076">
    <property type="entry name" value="FAD-dep_OxRdtase"/>
</dbReference>
<keyword evidence="5" id="KW-0560">Oxidoreductase</keyword>
<keyword evidence="4" id="KW-0274">FAD</keyword>
<dbReference type="Gene3D" id="3.30.9.10">
    <property type="entry name" value="D-Amino Acid Oxidase, subunit A, domain 2"/>
    <property type="match status" value="1"/>
</dbReference>
<evidence type="ECO:0000259" key="6">
    <source>
        <dbReference type="Pfam" id="PF01266"/>
    </source>
</evidence>
<name>A0A6F9DPS4_9ASCI</name>
<dbReference type="GO" id="GO:0008115">
    <property type="term" value="F:sarcosine oxidase activity"/>
    <property type="evidence" value="ECO:0007669"/>
    <property type="project" value="TreeGrafter"/>
</dbReference>